<evidence type="ECO:0000313" key="6">
    <source>
        <dbReference type="Proteomes" id="UP000748332"/>
    </source>
</evidence>
<dbReference type="AlphaFoldDB" id="A0A955KWF6"/>
<evidence type="ECO:0000259" key="4">
    <source>
        <dbReference type="Pfam" id="PF01702"/>
    </source>
</evidence>
<dbReference type="Gene3D" id="3.20.20.105">
    <property type="entry name" value="Queuine tRNA-ribosyltransferase-like"/>
    <property type="match status" value="1"/>
</dbReference>
<feature type="domain" description="tRNA-guanine(15) transglycosylase-like" evidence="4">
    <location>
        <begin position="13"/>
        <end position="341"/>
    </location>
</feature>
<dbReference type="InterPro" id="IPR002616">
    <property type="entry name" value="tRNA_ribo_trans-like"/>
</dbReference>
<dbReference type="SUPFAM" id="SSF51713">
    <property type="entry name" value="tRNA-guanine transglycosylase"/>
    <property type="match status" value="1"/>
</dbReference>
<dbReference type="GO" id="GO:0002099">
    <property type="term" value="P:tRNA wobble guanine modification"/>
    <property type="evidence" value="ECO:0007669"/>
    <property type="project" value="TreeGrafter"/>
</dbReference>
<evidence type="ECO:0000256" key="2">
    <source>
        <dbReference type="ARBA" id="ARBA00022679"/>
    </source>
</evidence>
<keyword evidence="2 5" id="KW-0808">Transferase</keyword>
<accession>A0A955KWF6</accession>
<evidence type="ECO:0000313" key="5">
    <source>
        <dbReference type="EMBL" id="MCA9374896.1"/>
    </source>
</evidence>
<dbReference type="EC" id="2.4.2.29" evidence="5"/>
<dbReference type="EMBL" id="JAGQLM010000042">
    <property type="protein sequence ID" value="MCA9374896.1"/>
    <property type="molecule type" value="Genomic_DNA"/>
</dbReference>
<proteinExistence type="predicted"/>
<dbReference type="PANTHER" id="PTHR46499">
    <property type="entry name" value="QUEUINE TRNA-RIBOSYLTRANSFERASE"/>
    <property type="match status" value="1"/>
</dbReference>
<dbReference type="GO" id="GO:0008479">
    <property type="term" value="F:tRNA-guanosine(34) queuine transglycosylase activity"/>
    <property type="evidence" value="ECO:0007669"/>
    <property type="project" value="InterPro"/>
</dbReference>
<evidence type="ECO:0000256" key="1">
    <source>
        <dbReference type="ARBA" id="ARBA00022676"/>
    </source>
</evidence>
<dbReference type="PANTHER" id="PTHR46499:SF1">
    <property type="entry name" value="QUEUINE TRNA-RIBOSYLTRANSFERASE"/>
    <property type="match status" value="1"/>
</dbReference>
<keyword evidence="3" id="KW-0819">tRNA processing</keyword>
<dbReference type="InterPro" id="IPR036511">
    <property type="entry name" value="TGT-like_sf"/>
</dbReference>
<evidence type="ECO:0000256" key="3">
    <source>
        <dbReference type="ARBA" id="ARBA00022694"/>
    </source>
</evidence>
<reference evidence="5" key="1">
    <citation type="submission" date="2020-04" db="EMBL/GenBank/DDBJ databases">
        <authorList>
            <person name="Zhang T."/>
        </authorList>
    </citation>
    <scope>NUCLEOTIDE SEQUENCE</scope>
    <source>
        <strain evidence="5">HKST-UBA16</strain>
    </source>
</reference>
<dbReference type="InterPro" id="IPR050076">
    <property type="entry name" value="ArchSynthase1/Queuine_TRR"/>
</dbReference>
<keyword evidence="1 5" id="KW-0328">Glycosyltransferase</keyword>
<protein>
    <submittedName>
        <fullName evidence="5">tRNA guanosine(34) transglycosylase Tgt</fullName>
        <ecNumber evidence="5">2.4.2.29</ecNumber>
    </submittedName>
</protein>
<name>A0A955KWF6_9BACT</name>
<dbReference type="Pfam" id="PF01702">
    <property type="entry name" value="TGT"/>
    <property type="match status" value="1"/>
</dbReference>
<reference evidence="5" key="2">
    <citation type="journal article" date="2021" name="Microbiome">
        <title>Successional dynamics and alternative stable states in a saline activated sludge microbial community over 9 years.</title>
        <authorList>
            <person name="Wang Y."/>
            <person name="Ye J."/>
            <person name="Ju F."/>
            <person name="Liu L."/>
            <person name="Boyd J.A."/>
            <person name="Deng Y."/>
            <person name="Parks D.H."/>
            <person name="Jiang X."/>
            <person name="Yin X."/>
            <person name="Woodcroft B.J."/>
            <person name="Tyson G.W."/>
            <person name="Hugenholtz P."/>
            <person name="Polz M.F."/>
            <person name="Zhang T."/>
        </authorList>
    </citation>
    <scope>NUCLEOTIDE SEQUENCE</scope>
    <source>
        <strain evidence="5">HKST-UBA16</strain>
    </source>
</reference>
<gene>
    <name evidence="5" type="primary">tgt</name>
    <name evidence="5" type="ORF">KC622_01040</name>
</gene>
<dbReference type="NCBIfam" id="TIGR00430">
    <property type="entry name" value="Q_tRNA_tgt"/>
    <property type="match status" value="1"/>
</dbReference>
<dbReference type="NCBIfam" id="TIGR00449">
    <property type="entry name" value="tgt_general"/>
    <property type="match status" value="1"/>
</dbReference>
<comment type="caution">
    <text evidence="5">The sequence shown here is derived from an EMBL/GenBank/DDBJ whole genome shotgun (WGS) entry which is preliminary data.</text>
</comment>
<dbReference type="Proteomes" id="UP000748332">
    <property type="component" value="Unassembled WGS sequence"/>
</dbReference>
<dbReference type="InterPro" id="IPR004803">
    <property type="entry name" value="TGT"/>
</dbReference>
<sequence length="368" mass="41024">MDLDKLNLNKKIYFLPDATRGAVRSLTTSQLKATGTEGIVVNTLHLLLTPGPDLIQSVGGIHKFMNWDGLALSDSGGFQVFSLLHSKKWKGKITKDGAIFKSPRDGSEHILTPERSIDIQMKLGSDILVVLDDCRKADITREEAEISVQRTIEWARRAKNHFEQEYGGSTKTQKMISAVVQGGGFIDLRTKCAERLSEMGFDGYNFGGYVINDQGNLVVDEMKCVLQSTPDTKFKYAMGVGKPIDIFEAAKIGYTLFDTVLPTRNARHGTLYSASLDESHELRIKNSQYSNDLKPIDSSCNCEACKSYSRSYIHNLLKIGETTAMTLATIHNIRFYQRLVSVLNENQHDLSDMQFADILAVMHRGSIS</sequence>
<organism evidence="5 6">
    <name type="scientific">Candidatus Dojkabacteria bacterium</name>
    <dbReference type="NCBI Taxonomy" id="2099670"/>
    <lineage>
        <taxon>Bacteria</taxon>
        <taxon>Candidatus Dojkabacteria</taxon>
    </lineage>
</organism>
<dbReference type="GO" id="GO:0005737">
    <property type="term" value="C:cytoplasm"/>
    <property type="evidence" value="ECO:0007669"/>
    <property type="project" value="TreeGrafter"/>
</dbReference>